<evidence type="ECO:0000313" key="2">
    <source>
        <dbReference type="Proteomes" id="UP001454036"/>
    </source>
</evidence>
<name>A0AAV3PUG6_LITER</name>
<dbReference type="Proteomes" id="UP001454036">
    <property type="component" value="Unassembled WGS sequence"/>
</dbReference>
<keyword evidence="2" id="KW-1185">Reference proteome</keyword>
<gene>
    <name evidence="1" type="ORF">LIER_13064</name>
</gene>
<dbReference type="AlphaFoldDB" id="A0AAV3PUG6"/>
<proteinExistence type="predicted"/>
<comment type="caution">
    <text evidence="1">The sequence shown here is derived from an EMBL/GenBank/DDBJ whole genome shotgun (WGS) entry which is preliminary data.</text>
</comment>
<reference evidence="1 2" key="1">
    <citation type="submission" date="2024-01" db="EMBL/GenBank/DDBJ databases">
        <title>The complete chloroplast genome sequence of Lithospermum erythrorhizon: insights into the phylogenetic relationship among Boraginaceae species and the maternal lineages of purple gromwells.</title>
        <authorList>
            <person name="Okada T."/>
            <person name="Watanabe K."/>
        </authorList>
    </citation>
    <scope>NUCLEOTIDE SEQUENCE [LARGE SCALE GENOMIC DNA]</scope>
</reference>
<evidence type="ECO:0000313" key="1">
    <source>
        <dbReference type="EMBL" id="GAA0155305.1"/>
    </source>
</evidence>
<dbReference type="EMBL" id="BAABME010002592">
    <property type="protein sequence ID" value="GAA0155305.1"/>
    <property type="molecule type" value="Genomic_DNA"/>
</dbReference>
<sequence>MINGLHSGRKEKNELLSQENEEKSVFGRYSNAEMLVQLKRLAQNPCDAEFSHDKILPLFNQSLFMRRVMALCDTAFPRVSLSYFGKGGVAEAMALWCGVAWRSLSASVMSVAVRYLWRSRGVRLFSLYTVVWQIAMASHH</sequence>
<protein>
    <submittedName>
        <fullName evidence="1">Uncharacterized protein</fullName>
    </submittedName>
</protein>
<accession>A0AAV3PUG6</accession>
<organism evidence="1 2">
    <name type="scientific">Lithospermum erythrorhizon</name>
    <name type="common">Purple gromwell</name>
    <name type="synonym">Lithospermum officinale var. erythrorhizon</name>
    <dbReference type="NCBI Taxonomy" id="34254"/>
    <lineage>
        <taxon>Eukaryota</taxon>
        <taxon>Viridiplantae</taxon>
        <taxon>Streptophyta</taxon>
        <taxon>Embryophyta</taxon>
        <taxon>Tracheophyta</taxon>
        <taxon>Spermatophyta</taxon>
        <taxon>Magnoliopsida</taxon>
        <taxon>eudicotyledons</taxon>
        <taxon>Gunneridae</taxon>
        <taxon>Pentapetalae</taxon>
        <taxon>asterids</taxon>
        <taxon>lamiids</taxon>
        <taxon>Boraginales</taxon>
        <taxon>Boraginaceae</taxon>
        <taxon>Boraginoideae</taxon>
        <taxon>Lithospermeae</taxon>
        <taxon>Lithospermum</taxon>
    </lineage>
</organism>